<comment type="caution">
    <text evidence="2">The sequence shown here is derived from an EMBL/GenBank/DDBJ whole genome shotgun (WGS) entry which is preliminary data.</text>
</comment>
<gene>
    <name evidence="2" type="ORF">F0185_32320</name>
</gene>
<dbReference type="RefSeq" id="WP_167232579.1">
    <property type="nucleotide sequence ID" value="NZ_VUYU01000043.1"/>
</dbReference>
<dbReference type="EMBL" id="VUYU01000043">
    <property type="protein sequence ID" value="NHZ38235.1"/>
    <property type="molecule type" value="Genomic_DNA"/>
</dbReference>
<keyword evidence="1" id="KW-0472">Membrane</keyword>
<reference evidence="2 3" key="1">
    <citation type="submission" date="2019-09" db="EMBL/GenBank/DDBJ databases">
        <title>Taxonomy of Antarctic Massilia spp.: description of Massilia rubra sp. nov., Massilia aquatica sp. nov., Massilia mucilaginosa sp. nov., Massilia frigida sp. nov. isolated from streams, lakes and regoliths.</title>
        <authorList>
            <person name="Holochova P."/>
            <person name="Sedlacek I."/>
            <person name="Kralova S."/>
            <person name="Maslanova I."/>
            <person name="Busse H.-J."/>
            <person name="Stankova E."/>
            <person name="Vrbovska V."/>
            <person name="Kovarovic V."/>
            <person name="Bartak M."/>
            <person name="Svec P."/>
            <person name="Pantucek R."/>
        </authorList>
    </citation>
    <scope>NUCLEOTIDE SEQUENCE [LARGE SCALE GENOMIC DNA]</scope>
    <source>
        <strain evidence="2 3">CCM 8692</strain>
    </source>
</reference>
<proteinExistence type="predicted"/>
<feature type="transmembrane region" description="Helical" evidence="1">
    <location>
        <begin position="34"/>
        <end position="52"/>
    </location>
</feature>
<accession>A0ABX0M114</accession>
<keyword evidence="3" id="KW-1185">Reference proteome</keyword>
<dbReference type="Proteomes" id="UP000785613">
    <property type="component" value="Unassembled WGS sequence"/>
</dbReference>
<sequence length="162" mass="17647">MALIKCKECSSEMSTTAKSCPKCGAPAKKRTSKTTWIVGGFFALMFIGYISGQQKHNAAEAQKTPEEIAAAAKKERAFQKTVLLAKTIKGNLRDPSSVEWEAIRANDDASVICLQYRAKNGFGGFSREIAVLAQDKASTDKKAWNKHCTGPLLDLKHARVAI</sequence>
<evidence type="ECO:0000313" key="2">
    <source>
        <dbReference type="EMBL" id="NHZ38235.1"/>
    </source>
</evidence>
<name>A0ABX0M114_9BURK</name>
<protein>
    <submittedName>
        <fullName evidence="2">Zinc ribbon domain-containing protein</fullName>
    </submittedName>
</protein>
<keyword evidence="1" id="KW-1133">Transmembrane helix</keyword>
<evidence type="ECO:0000313" key="3">
    <source>
        <dbReference type="Proteomes" id="UP000785613"/>
    </source>
</evidence>
<organism evidence="2 3">
    <name type="scientific">Massilia rubra</name>
    <dbReference type="NCBI Taxonomy" id="2607910"/>
    <lineage>
        <taxon>Bacteria</taxon>
        <taxon>Pseudomonadati</taxon>
        <taxon>Pseudomonadota</taxon>
        <taxon>Betaproteobacteria</taxon>
        <taxon>Burkholderiales</taxon>
        <taxon>Oxalobacteraceae</taxon>
        <taxon>Telluria group</taxon>
        <taxon>Massilia</taxon>
    </lineage>
</organism>
<evidence type="ECO:0000256" key="1">
    <source>
        <dbReference type="SAM" id="Phobius"/>
    </source>
</evidence>
<keyword evidence="1" id="KW-0812">Transmembrane</keyword>